<gene>
    <name evidence="1" type="ORF">HMPREF9296_1805</name>
</gene>
<dbReference type="EMBL" id="AEDO01000056">
    <property type="protein sequence ID" value="EFL45123.1"/>
    <property type="molecule type" value="Genomic_DNA"/>
</dbReference>
<proteinExistence type="predicted"/>
<comment type="caution">
    <text evidence="1">The sequence shown here is derived from an EMBL/GenBank/DDBJ whole genome shotgun (WGS) entry which is preliminary data.</text>
</comment>
<sequence>MQKILQARIKKVYFQFVECSYILSNEQNEICTCSWREIESFEQ</sequence>
<protein>
    <submittedName>
        <fullName evidence="1">Uncharacterized protein</fullName>
    </submittedName>
</protein>
<organism evidence="1 2">
    <name type="scientific">Prevotella disiens FB035-09AN</name>
    <dbReference type="NCBI Taxonomy" id="866771"/>
    <lineage>
        <taxon>Bacteria</taxon>
        <taxon>Pseudomonadati</taxon>
        <taxon>Bacteroidota</taxon>
        <taxon>Bacteroidia</taxon>
        <taxon>Bacteroidales</taxon>
        <taxon>Prevotellaceae</taxon>
        <taxon>Prevotella</taxon>
    </lineage>
</organism>
<name>E1KTJ5_9BACT</name>
<accession>E1KTJ5</accession>
<evidence type="ECO:0000313" key="2">
    <source>
        <dbReference type="Proteomes" id="UP000003610"/>
    </source>
</evidence>
<dbReference type="Proteomes" id="UP000003610">
    <property type="component" value="Unassembled WGS sequence"/>
</dbReference>
<reference evidence="1 2" key="1">
    <citation type="submission" date="2010-08" db="EMBL/GenBank/DDBJ databases">
        <authorList>
            <person name="Durkin A.S."/>
            <person name="Madupu R."/>
            <person name="Torralba M."/>
            <person name="Gillis M."/>
            <person name="Methe B."/>
            <person name="Sutton G."/>
            <person name="Nelson K.E."/>
        </authorList>
    </citation>
    <scope>NUCLEOTIDE SEQUENCE [LARGE SCALE GENOMIC DNA]</scope>
    <source>
        <strain evidence="1 2">FB035-09AN</strain>
    </source>
</reference>
<dbReference type="AlphaFoldDB" id="E1KTJ5"/>
<evidence type="ECO:0000313" key="1">
    <source>
        <dbReference type="EMBL" id="EFL45123.1"/>
    </source>
</evidence>